<gene>
    <name evidence="2" type="primary">hemZ_1</name>
    <name evidence="2" type="ORF">SAMEA3545359_01199</name>
</gene>
<evidence type="ECO:0000313" key="2">
    <source>
        <dbReference type="EMBL" id="SCJ64094.1"/>
    </source>
</evidence>
<keyword evidence="2" id="KW-0560">Oxidoreductase</keyword>
<dbReference type="InterPro" id="IPR006638">
    <property type="entry name" value="Elp3/MiaA/NifB-like_rSAM"/>
</dbReference>
<evidence type="ECO:0000259" key="1">
    <source>
        <dbReference type="PROSITE" id="PS51918"/>
    </source>
</evidence>
<dbReference type="InterPro" id="IPR058240">
    <property type="entry name" value="rSAM_sf"/>
</dbReference>
<sequence>MGASMKILILGHKLQYEIQNVTTAFHPGQKLETVYEKQPDWDVLTYLRAGRQNSYLLLLVKTESGILRSHRRVPNSGERYKQRCETAFGQMLYTAYSGLTGVVPKWGILTGVRPVKNLQQHMAAGCDEPALRQLFCGDYKVTPEKFDLAYQTAIVQKQVLSPVDLRDVSLYVSIPFCPSRCLYCSFVSHSIEKSHKLVEPYLQLLLQEITLTFDLIDKLGLHLKTVYIGGGTPTTLSAQQMDRLLAAIFARIHHPLEECTVEAGRPDTIDLEKLQVMRRWPVTRVNINPQTLSDQVLQNIGRRHSAAQTIESFHQARQAGFDNINMDLIAGLPGDSYQGFCATLDRVLDLDPENITVHTLSVKRSADLKYSQMVRYSAQDLPVEAMLTYTVERLVGESGYRPYYMYRQKNTLSNLENVGYAKPGTEGLYNIYMMEELHTTIGCGAGSVTKMVDPRKNLIQRSFNFKYPLEYTKNFSEICSRKHSLEVFYGDLFQV</sequence>
<name>A0A1C6I268_9FIRM</name>
<dbReference type="InterPro" id="IPR007197">
    <property type="entry name" value="rSAM"/>
</dbReference>
<organism evidence="2">
    <name type="scientific">uncultured Anaerotruncus sp</name>
    <dbReference type="NCBI Taxonomy" id="905011"/>
    <lineage>
        <taxon>Bacteria</taxon>
        <taxon>Bacillati</taxon>
        <taxon>Bacillota</taxon>
        <taxon>Clostridia</taxon>
        <taxon>Eubacteriales</taxon>
        <taxon>Oscillospiraceae</taxon>
        <taxon>Anaerotruncus</taxon>
        <taxon>environmental samples</taxon>
    </lineage>
</organism>
<proteinExistence type="predicted"/>
<reference evidence="2" key="1">
    <citation type="submission" date="2015-09" db="EMBL/GenBank/DDBJ databases">
        <authorList>
            <consortium name="Pathogen Informatics"/>
        </authorList>
    </citation>
    <scope>NUCLEOTIDE SEQUENCE</scope>
    <source>
        <strain evidence="2">2789STDY5834896</strain>
    </source>
</reference>
<protein>
    <submittedName>
        <fullName evidence="2">Oxygen-independent coproporphyrinogen-III oxidase 2</fullName>
        <ecNumber evidence="2">1.3.99.22</ecNumber>
    </submittedName>
</protein>
<dbReference type="GO" id="GO:0006779">
    <property type="term" value="P:porphyrin-containing compound biosynthetic process"/>
    <property type="evidence" value="ECO:0007669"/>
    <property type="project" value="TreeGrafter"/>
</dbReference>
<dbReference type="SFLD" id="SFLDG01065">
    <property type="entry name" value="anaerobic_coproporphyrinogen-I"/>
    <property type="match status" value="1"/>
</dbReference>
<accession>A0A1C6I268</accession>
<dbReference type="Gene3D" id="3.80.30.20">
    <property type="entry name" value="tm_1862 like domain"/>
    <property type="match status" value="1"/>
</dbReference>
<dbReference type="PANTHER" id="PTHR13932">
    <property type="entry name" value="COPROPORPHYRINIGEN III OXIDASE"/>
    <property type="match status" value="1"/>
</dbReference>
<dbReference type="NCBIfam" id="TIGR03994">
    <property type="entry name" value="rSAM_HemZ"/>
    <property type="match status" value="1"/>
</dbReference>
<feature type="domain" description="Radical SAM core" evidence="1">
    <location>
        <begin position="160"/>
        <end position="401"/>
    </location>
</feature>
<dbReference type="EC" id="1.3.99.22" evidence="2"/>
<dbReference type="AlphaFoldDB" id="A0A1C6I268"/>
<dbReference type="PANTHER" id="PTHR13932:SF1">
    <property type="entry name" value="OXYGEN-INDEPENDENT COPROPORPHYRINOGEN-III OXIDASE-LIKE PROTEIN HEMZ"/>
    <property type="match status" value="1"/>
</dbReference>
<dbReference type="EMBL" id="FMHG01000001">
    <property type="protein sequence ID" value="SCJ64094.1"/>
    <property type="molecule type" value="Genomic_DNA"/>
</dbReference>
<dbReference type="GO" id="GO:0016491">
    <property type="term" value="F:oxidoreductase activity"/>
    <property type="evidence" value="ECO:0007669"/>
    <property type="project" value="UniProtKB-KW"/>
</dbReference>
<dbReference type="InterPro" id="IPR034505">
    <property type="entry name" value="Coproporphyrinogen-III_oxidase"/>
</dbReference>
<dbReference type="GO" id="GO:0051539">
    <property type="term" value="F:4 iron, 4 sulfur cluster binding"/>
    <property type="evidence" value="ECO:0007669"/>
    <property type="project" value="TreeGrafter"/>
</dbReference>
<dbReference type="InterPro" id="IPR023995">
    <property type="entry name" value="HemZ"/>
</dbReference>
<dbReference type="CDD" id="cd01335">
    <property type="entry name" value="Radical_SAM"/>
    <property type="match status" value="1"/>
</dbReference>
<dbReference type="SFLD" id="SFLDS00029">
    <property type="entry name" value="Radical_SAM"/>
    <property type="match status" value="1"/>
</dbReference>
<dbReference type="GO" id="GO:0005737">
    <property type="term" value="C:cytoplasm"/>
    <property type="evidence" value="ECO:0007669"/>
    <property type="project" value="TreeGrafter"/>
</dbReference>
<dbReference type="SMART" id="SM00729">
    <property type="entry name" value="Elp3"/>
    <property type="match status" value="1"/>
</dbReference>
<dbReference type="PROSITE" id="PS51918">
    <property type="entry name" value="RADICAL_SAM"/>
    <property type="match status" value="1"/>
</dbReference>
<dbReference type="SUPFAM" id="SSF102114">
    <property type="entry name" value="Radical SAM enzymes"/>
    <property type="match status" value="1"/>
</dbReference>
<dbReference type="SFLD" id="SFLDF00310">
    <property type="entry name" value="oxygen-independent_coproporphy"/>
    <property type="match status" value="1"/>
</dbReference>
<dbReference type="InterPro" id="IPR023404">
    <property type="entry name" value="rSAM_horseshoe"/>
</dbReference>
<dbReference type="Pfam" id="PF04055">
    <property type="entry name" value="Radical_SAM"/>
    <property type="match status" value="1"/>
</dbReference>